<dbReference type="eggNOG" id="COG3068">
    <property type="taxonomic scope" value="Bacteria"/>
</dbReference>
<comment type="caution">
    <text evidence="1">The sequence shown here is derived from an EMBL/GenBank/DDBJ whole genome shotgun (WGS) entry which is preliminary data.</text>
</comment>
<keyword evidence="2" id="KW-1185">Reference proteome</keyword>
<sequence length="201" mass="22614">MNTHKQYAQFLRQLDKLPAWKLTAVTTSVCERSWPNFALFAELAEFGQPEDARHCMNMLWDNVAGHQSAKNFERLLEKLEPNVPDLDELDMFGAIPAHDAVVSMICAVNCAMEPDAGEAASALTLSLSTIGKFIKYTEAEELKGTELQQYVEQHELYQQQIAFIQEVLDQISRCKQSPDTMKQIRTLAKNEGISHIGIGLD</sequence>
<reference evidence="1 2" key="1">
    <citation type="submission" date="2014-06" db="EMBL/GenBank/DDBJ databases">
        <title>Whole Genome Sequences of Three Symbiotic Endozoicomonas Bacteria.</title>
        <authorList>
            <person name="Neave M.J."/>
            <person name="Apprill A."/>
            <person name="Voolstra C.R."/>
        </authorList>
    </citation>
    <scope>NUCLEOTIDE SEQUENCE [LARGE SCALE GENOMIC DNA]</scope>
    <source>
        <strain evidence="1 2">DSM 25634</strain>
    </source>
</reference>
<accession>A0A081NMC4</accession>
<protein>
    <recommendedName>
        <fullName evidence="3">DUF416 domain-containing protein</fullName>
    </recommendedName>
</protein>
<dbReference type="Proteomes" id="UP000028073">
    <property type="component" value="Unassembled WGS sequence"/>
</dbReference>
<evidence type="ECO:0000313" key="2">
    <source>
        <dbReference type="Proteomes" id="UP000028073"/>
    </source>
</evidence>
<dbReference type="Gene3D" id="1.20.1590.10">
    <property type="entry name" value="YP_001051499.1 domain like"/>
    <property type="match status" value="1"/>
</dbReference>
<dbReference type="OrthoDB" id="9204516at2"/>
<evidence type="ECO:0008006" key="3">
    <source>
        <dbReference type="Google" id="ProtNLM"/>
    </source>
</evidence>
<dbReference type="Pfam" id="PF04222">
    <property type="entry name" value="DUF416"/>
    <property type="match status" value="1"/>
</dbReference>
<evidence type="ECO:0000313" key="1">
    <source>
        <dbReference type="EMBL" id="KEQ19597.1"/>
    </source>
</evidence>
<dbReference type="EMBL" id="JOKH01000001">
    <property type="protein sequence ID" value="KEQ19597.1"/>
    <property type="molecule type" value="Genomic_DNA"/>
</dbReference>
<proteinExistence type="predicted"/>
<dbReference type="InterPro" id="IPR023381">
    <property type="entry name" value="YP001051499.1-like_dom_sf"/>
</dbReference>
<dbReference type="AlphaFoldDB" id="A0A081NMC4"/>
<dbReference type="InterPro" id="IPR007338">
    <property type="entry name" value="DUF416"/>
</dbReference>
<dbReference type="STRING" id="1137799.GZ78_06765"/>
<dbReference type="RefSeq" id="WP_034833513.1">
    <property type="nucleotide sequence ID" value="NZ_JOKH01000001.1"/>
</dbReference>
<organism evidence="1 2">
    <name type="scientific">Endozoicomonas numazuensis</name>
    <dbReference type="NCBI Taxonomy" id="1137799"/>
    <lineage>
        <taxon>Bacteria</taxon>
        <taxon>Pseudomonadati</taxon>
        <taxon>Pseudomonadota</taxon>
        <taxon>Gammaproteobacteria</taxon>
        <taxon>Oceanospirillales</taxon>
        <taxon>Endozoicomonadaceae</taxon>
        <taxon>Endozoicomonas</taxon>
    </lineage>
</organism>
<name>A0A081NMC4_9GAMM</name>
<gene>
    <name evidence="1" type="ORF">GZ78_06765</name>
</gene>